<comment type="caution">
    <text evidence="2">The sequence shown here is derived from an EMBL/GenBank/DDBJ whole genome shotgun (WGS) entry which is preliminary data.</text>
</comment>
<organism evidence="2 3">
    <name type="scientific">Burkholderia gladioli</name>
    <name type="common">Pseudomonas marginata</name>
    <name type="synonym">Phytomonas marginata</name>
    <dbReference type="NCBI Taxonomy" id="28095"/>
    <lineage>
        <taxon>Bacteria</taxon>
        <taxon>Pseudomonadati</taxon>
        <taxon>Pseudomonadota</taxon>
        <taxon>Betaproteobacteria</taxon>
        <taxon>Burkholderiales</taxon>
        <taxon>Burkholderiaceae</taxon>
        <taxon>Burkholderia</taxon>
    </lineage>
</organism>
<name>A0AAW3FBH4_BURGA</name>
<evidence type="ECO:0000313" key="3">
    <source>
        <dbReference type="Proteomes" id="UP000029590"/>
    </source>
</evidence>
<dbReference type="AlphaFoldDB" id="A0AAW3FBH4"/>
<protein>
    <submittedName>
        <fullName evidence="2">Toxin co-regulated pilus biosynthesis Q family protein</fullName>
    </submittedName>
</protein>
<sequence length="150" mass="16097">MVAEAPAHHFWIIVDAPIVKSVYGETDIVANLGLTSNANAAQDMSEKRGTDETVSGASNWRLLLADRDIRQALARWGEASGNPVRWDSAIVAPITADSTLTGTFDTAIKSVVRALQEAGYPLAVSGPDPTTRTYRVFQTTSHTALAEVFP</sequence>
<gene>
    <name evidence="2" type="ORF">DM48_8018</name>
</gene>
<dbReference type="Gene3D" id="3.55.50.70">
    <property type="match status" value="1"/>
</dbReference>
<dbReference type="InterPro" id="IPR018927">
    <property type="entry name" value="Pilus_synth_Q_C"/>
</dbReference>
<dbReference type="Pfam" id="PF10671">
    <property type="entry name" value="TcpQ"/>
    <property type="match status" value="1"/>
</dbReference>
<evidence type="ECO:0000259" key="1">
    <source>
        <dbReference type="Pfam" id="PF10671"/>
    </source>
</evidence>
<feature type="domain" description="Toxin co-regulated pilus biosynthesis protein Q C-terminal" evidence="1">
    <location>
        <begin position="59"/>
        <end position="124"/>
    </location>
</feature>
<evidence type="ECO:0000313" key="2">
    <source>
        <dbReference type="EMBL" id="KGC24035.1"/>
    </source>
</evidence>
<reference evidence="2 3" key="1">
    <citation type="submission" date="2014-04" db="EMBL/GenBank/DDBJ databases">
        <authorList>
            <person name="Bishop-Lilly K.A."/>
            <person name="Broomall S.M."/>
            <person name="Chain P.S."/>
            <person name="Chertkov O."/>
            <person name="Coyne S.R."/>
            <person name="Daligault H.E."/>
            <person name="Davenport K.W."/>
            <person name="Erkkila T."/>
            <person name="Frey K.G."/>
            <person name="Gibbons H.S."/>
            <person name="Gu W."/>
            <person name="Jaissle J."/>
            <person name="Johnson S.L."/>
            <person name="Koroleva G.I."/>
            <person name="Ladner J.T."/>
            <person name="Lo C.-C."/>
            <person name="Minogue T.D."/>
            <person name="Munk C."/>
            <person name="Palacios G.F."/>
            <person name="Redden C.L."/>
            <person name="Rosenzweig C.N."/>
            <person name="Scholz M.B."/>
            <person name="Teshima H."/>
            <person name="Xu Y."/>
        </authorList>
    </citation>
    <scope>NUCLEOTIDE SEQUENCE [LARGE SCALE GENOMIC DNA]</scope>
    <source>
        <strain evidence="3">gladioli</strain>
    </source>
</reference>
<dbReference type="EMBL" id="JPGG01000011">
    <property type="protein sequence ID" value="KGC24035.1"/>
    <property type="molecule type" value="Genomic_DNA"/>
</dbReference>
<proteinExistence type="predicted"/>
<dbReference type="Proteomes" id="UP000029590">
    <property type="component" value="Unassembled WGS sequence"/>
</dbReference>
<accession>A0AAW3FBH4</accession>